<name>A0AAV2H4A2_LYMST</name>
<feature type="non-terminal residue" evidence="4">
    <location>
        <position position="546"/>
    </location>
</feature>
<dbReference type="PANTHER" id="PTHR31569:SF4">
    <property type="entry name" value="SWIM-TYPE DOMAIN-CONTAINING PROTEIN"/>
    <property type="match status" value="1"/>
</dbReference>
<keyword evidence="1" id="KW-0863">Zinc-finger</keyword>
<dbReference type="PROSITE" id="PS50966">
    <property type="entry name" value="ZF_SWIM"/>
    <property type="match status" value="1"/>
</dbReference>
<dbReference type="InterPro" id="IPR048324">
    <property type="entry name" value="ZSWIM1-3_RNaseH-like"/>
</dbReference>
<dbReference type="GO" id="GO:0008270">
    <property type="term" value="F:zinc ion binding"/>
    <property type="evidence" value="ECO:0007669"/>
    <property type="project" value="UniProtKB-KW"/>
</dbReference>
<dbReference type="Pfam" id="PF21056">
    <property type="entry name" value="ZSWIM1-3_RNaseH-like"/>
    <property type="match status" value="1"/>
</dbReference>
<organism evidence="4 5">
    <name type="scientific">Lymnaea stagnalis</name>
    <name type="common">Great pond snail</name>
    <name type="synonym">Helix stagnalis</name>
    <dbReference type="NCBI Taxonomy" id="6523"/>
    <lineage>
        <taxon>Eukaryota</taxon>
        <taxon>Metazoa</taxon>
        <taxon>Spiralia</taxon>
        <taxon>Lophotrochozoa</taxon>
        <taxon>Mollusca</taxon>
        <taxon>Gastropoda</taxon>
        <taxon>Heterobranchia</taxon>
        <taxon>Euthyneura</taxon>
        <taxon>Panpulmonata</taxon>
        <taxon>Hygrophila</taxon>
        <taxon>Lymnaeoidea</taxon>
        <taxon>Lymnaeidae</taxon>
        <taxon>Lymnaea</taxon>
    </lineage>
</organism>
<evidence type="ECO:0000256" key="1">
    <source>
        <dbReference type="PROSITE-ProRule" id="PRU00325"/>
    </source>
</evidence>
<sequence length="546" mass="60070">MLRTLSQFPEVLIMDSTYKVNKNNYPLLNILVIDGNGQGRPVFHALLASEDTLILSSCLSFFVSSFSFDLTKTVFVDKDMAEMCAIRTCLPHVSIRLCAFHTATAVKKALQQRKLPVPQISCILDLFAEQKSCIALSQYNVLKDKISDIASPEVVSYFQSNWWNCPQLWAACFVDSPTFHVNTTNHAETFHQKIKQVLTSKSPLSVCINELLRMTKSTMQARDASACIHSISLKYNTKYNSDVVNTIQNDLTPFGAKIVIEQFLLYQKTHYLFQNSLTSPNTYILSSSTPGSSSYDCTIDSCSCDFFFKFHLPCRHIFALRSNLCLPLYHCNNERFKSTPVNPVLHVSNDHSITHEIIPTRNASTPESRYHLTREITKDIESFFPLLGEHAFQIALSHLNRVFSLIKSDRAVAVIDLSELPEPASSMSSESLGAAVLTTLSLPPPSLSSESLDAAVMPDSTLPPPSLSSESLDAAVMPNLTLPPPSLSSDSLGVASLPTLCESTSSVSSESLGADFVIAVSSPAVSSCGFSSVKLSQVKTKGRPRQ</sequence>
<protein>
    <recommendedName>
        <fullName evidence="3">SWIM-type domain-containing protein</fullName>
    </recommendedName>
</protein>
<dbReference type="PANTHER" id="PTHR31569">
    <property type="entry name" value="SWIM-TYPE DOMAIN-CONTAINING PROTEIN"/>
    <property type="match status" value="1"/>
</dbReference>
<dbReference type="InterPro" id="IPR052579">
    <property type="entry name" value="Zinc_finger_SWIM"/>
</dbReference>
<feature type="region of interest" description="Disordered" evidence="2">
    <location>
        <begin position="448"/>
        <end position="470"/>
    </location>
</feature>
<dbReference type="EMBL" id="CAXITT010000033">
    <property type="protein sequence ID" value="CAL1528492.1"/>
    <property type="molecule type" value="Genomic_DNA"/>
</dbReference>
<feature type="domain" description="SWIM-type" evidence="3">
    <location>
        <begin position="283"/>
        <end position="325"/>
    </location>
</feature>
<dbReference type="AlphaFoldDB" id="A0AAV2H4A2"/>
<evidence type="ECO:0000259" key="3">
    <source>
        <dbReference type="PROSITE" id="PS50966"/>
    </source>
</evidence>
<gene>
    <name evidence="4" type="ORF">GSLYS_00002662001</name>
</gene>
<dbReference type="Proteomes" id="UP001497497">
    <property type="component" value="Unassembled WGS sequence"/>
</dbReference>
<dbReference type="InterPro" id="IPR007527">
    <property type="entry name" value="Znf_SWIM"/>
</dbReference>
<keyword evidence="1" id="KW-0862">Zinc</keyword>
<comment type="caution">
    <text evidence="4">The sequence shown here is derived from an EMBL/GenBank/DDBJ whole genome shotgun (WGS) entry which is preliminary data.</text>
</comment>
<accession>A0AAV2H4A2</accession>
<evidence type="ECO:0000313" key="5">
    <source>
        <dbReference type="Proteomes" id="UP001497497"/>
    </source>
</evidence>
<reference evidence="4 5" key="1">
    <citation type="submission" date="2024-04" db="EMBL/GenBank/DDBJ databases">
        <authorList>
            <consortium name="Genoscope - CEA"/>
            <person name="William W."/>
        </authorList>
    </citation>
    <scope>NUCLEOTIDE SEQUENCE [LARGE SCALE GENOMIC DNA]</scope>
</reference>
<proteinExistence type="predicted"/>
<evidence type="ECO:0000313" key="4">
    <source>
        <dbReference type="EMBL" id="CAL1528492.1"/>
    </source>
</evidence>
<keyword evidence="5" id="KW-1185">Reference proteome</keyword>
<evidence type="ECO:0000256" key="2">
    <source>
        <dbReference type="SAM" id="MobiDB-lite"/>
    </source>
</evidence>
<keyword evidence="1" id="KW-0479">Metal-binding</keyword>